<reference evidence="2" key="1">
    <citation type="submission" date="2020-04" db="EMBL/GenBank/DDBJ databases">
        <authorList>
            <person name="Chiriac C."/>
            <person name="Salcher M."/>
            <person name="Ghai R."/>
            <person name="Kavagutti S V."/>
        </authorList>
    </citation>
    <scope>NUCLEOTIDE SEQUENCE</scope>
</reference>
<protein>
    <submittedName>
        <fullName evidence="2">Uncharacterized protein</fullName>
    </submittedName>
</protein>
<name>A0A6J5MA29_9CAUD</name>
<dbReference type="EMBL" id="LR796378">
    <property type="protein sequence ID" value="CAB4140579.1"/>
    <property type="molecule type" value="Genomic_DNA"/>
</dbReference>
<organism evidence="2">
    <name type="scientific">uncultured Caudovirales phage</name>
    <dbReference type="NCBI Taxonomy" id="2100421"/>
    <lineage>
        <taxon>Viruses</taxon>
        <taxon>Duplodnaviria</taxon>
        <taxon>Heunggongvirae</taxon>
        <taxon>Uroviricota</taxon>
        <taxon>Caudoviricetes</taxon>
        <taxon>Peduoviridae</taxon>
        <taxon>Maltschvirus</taxon>
        <taxon>Maltschvirus maltsch</taxon>
    </lineage>
</organism>
<proteinExistence type="predicted"/>
<evidence type="ECO:0000313" key="2">
    <source>
        <dbReference type="EMBL" id="CAB4140579.1"/>
    </source>
</evidence>
<feature type="transmembrane region" description="Helical" evidence="1">
    <location>
        <begin position="6"/>
        <end position="26"/>
    </location>
</feature>
<keyword evidence="1" id="KW-1133">Transmembrane helix</keyword>
<evidence type="ECO:0000256" key="1">
    <source>
        <dbReference type="SAM" id="Phobius"/>
    </source>
</evidence>
<accession>A0A6J5MA29</accession>
<sequence length="79" mass="9501">MDLQTLFNVMISVLLAIVGWFARTVWDSLKEYKDRLHEVELHLPNHYVKQVDINARFDKLENMLERVFIKLDQKQDKTL</sequence>
<keyword evidence="1" id="KW-0472">Membrane</keyword>
<keyword evidence="1" id="KW-0812">Transmembrane</keyword>
<gene>
    <name evidence="2" type="ORF">UFOVP405_56</name>
</gene>